<evidence type="ECO:0000256" key="2">
    <source>
        <dbReference type="ARBA" id="ARBA00022598"/>
    </source>
</evidence>
<feature type="domain" description="AMP-dependent synthetase/ligase" evidence="4">
    <location>
        <begin position="8"/>
        <end position="365"/>
    </location>
</feature>
<keyword evidence="3" id="KW-1133">Transmembrane helix</keyword>
<dbReference type="FunFam" id="3.30.300.30:FF:000008">
    <property type="entry name" value="2,3-dihydroxybenzoate-AMP ligase"/>
    <property type="match status" value="1"/>
</dbReference>
<dbReference type="PANTHER" id="PTHR43767">
    <property type="entry name" value="LONG-CHAIN-FATTY-ACID--COA LIGASE"/>
    <property type="match status" value="1"/>
</dbReference>
<dbReference type="InterPro" id="IPR045851">
    <property type="entry name" value="AMP-bd_C_sf"/>
</dbReference>
<evidence type="ECO:0000313" key="7">
    <source>
        <dbReference type="Proteomes" id="UP000295418"/>
    </source>
</evidence>
<dbReference type="Gene3D" id="3.30.300.30">
    <property type="match status" value="1"/>
</dbReference>
<evidence type="ECO:0000256" key="1">
    <source>
        <dbReference type="ARBA" id="ARBA00006432"/>
    </source>
</evidence>
<dbReference type="InterPro" id="IPR020845">
    <property type="entry name" value="AMP-binding_CS"/>
</dbReference>
<dbReference type="EMBL" id="SKFG01000010">
    <property type="protein sequence ID" value="TCZ77102.1"/>
    <property type="molecule type" value="Genomic_DNA"/>
</dbReference>
<gene>
    <name evidence="6" type="ORF">E0485_11590</name>
</gene>
<protein>
    <submittedName>
        <fullName evidence="6">Long-chain fatty acid--CoA ligase</fullName>
    </submittedName>
</protein>
<dbReference type="InterPro" id="IPR025110">
    <property type="entry name" value="AMP-bd_C"/>
</dbReference>
<dbReference type="Proteomes" id="UP000295418">
    <property type="component" value="Unassembled WGS sequence"/>
</dbReference>
<dbReference type="NCBIfam" id="NF004837">
    <property type="entry name" value="PRK06187.1"/>
    <property type="match status" value="1"/>
</dbReference>
<dbReference type="PANTHER" id="PTHR43767:SF3">
    <property type="entry name" value="LONG-CHAIN-FATTY-ACID--COA LIGASE"/>
    <property type="match status" value="1"/>
</dbReference>
<feature type="transmembrane region" description="Helical" evidence="3">
    <location>
        <begin position="200"/>
        <end position="221"/>
    </location>
</feature>
<organism evidence="6 7">
    <name type="scientific">Paenibacillus albiflavus</name>
    <dbReference type="NCBI Taxonomy" id="2545760"/>
    <lineage>
        <taxon>Bacteria</taxon>
        <taxon>Bacillati</taxon>
        <taxon>Bacillota</taxon>
        <taxon>Bacilli</taxon>
        <taxon>Bacillales</taxon>
        <taxon>Paenibacillaceae</taxon>
        <taxon>Paenibacillus</taxon>
    </lineage>
</organism>
<dbReference type="RefSeq" id="WP_132418202.1">
    <property type="nucleotide sequence ID" value="NZ_SKFG01000010.1"/>
</dbReference>
<evidence type="ECO:0000313" key="6">
    <source>
        <dbReference type="EMBL" id="TCZ77102.1"/>
    </source>
</evidence>
<dbReference type="AlphaFoldDB" id="A0A4V2WNW9"/>
<comment type="caution">
    <text evidence="6">The sequence shown here is derived from an EMBL/GenBank/DDBJ whole genome shotgun (WGS) entry which is preliminary data.</text>
</comment>
<dbReference type="OrthoDB" id="9757771at2"/>
<name>A0A4V2WNW9_9BACL</name>
<keyword evidence="7" id="KW-1185">Reference proteome</keyword>
<accession>A0A4V2WNW9</accession>
<comment type="similarity">
    <text evidence="1">Belongs to the ATP-dependent AMP-binding enzyme family.</text>
</comment>
<dbReference type="SUPFAM" id="SSF56801">
    <property type="entry name" value="Acetyl-CoA synthetase-like"/>
    <property type="match status" value="1"/>
</dbReference>
<dbReference type="FunFam" id="3.40.50.12780:FF:000003">
    <property type="entry name" value="Long-chain-fatty-acid--CoA ligase FadD"/>
    <property type="match status" value="1"/>
</dbReference>
<dbReference type="Pfam" id="PF13193">
    <property type="entry name" value="AMP-binding_C"/>
    <property type="match status" value="1"/>
</dbReference>
<feature type="domain" description="AMP-binding enzyme C-terminal" evidence="5">
    <location>
        <begin position="415"/>
        <end position="489"/>
    </location>
</feature>
<dbReference type="PROSITE" id="PS00455">
    <property type="entry name" value="AMP_BINDING"/>
    <property type="match status" value="1"/>
</dbReference>
<dbReference type="GO" id="GO:0016877">
    <property type="term" value="F:ligase activity, forming carbon-sulfur bonds"/>
    <property type="evidence" value="ECO:0007669"/>
    <property type="project" value="UniProtKB-ARBA"/>
</dbReference>
<keyword evidence="3" id="KW-0472">Membrane</keyword>
<dbReference type="InterPro" id="IPR050237">
    <property type="entry name" value="ATP-dep_AMP-bd_enzyme"/>
</dbReference>
<reference evidence="6 7" key="1">
    <citation type="submission" date="2019-03" db="EMBL/GenBank/DDBJ databases">
        <authorList>
            <person name="Kim M.K.M."/>
        </authorList>
    </citation>
    <scope>NUCLEOTIDE SEQUENCE [LARGE SCALE GENOMIC DNA]</scope>
    <source>
        <strain evidence="6 7">18JY21-1</strain>
    </source>
</reference>
<dbReference type="CDD" id="cd05936">
    <property type="entry name" value="FC-FACS_FadD_like"/>
    <property type="match status" value="1"/>
</dbReference>
<dbReference type="Gene3D" id="3.40.50.12780">
    <property type="entry name" value="N-terminal domain of ligase-like"/>
    <property type="match status" value="1"/>
</dbReference>
<evidence type="ECO:0000256" key="3">
    <source>
        <dbReference type="SAM" id="Phobius"/>
    </source>
</evidence>
<dbReference type="Pfam" id="PF00501">
    <property type="entry name" value="AMP-binding"/>
    <property type="match status" value="1"/>
</dbReference>
<evidence type="ECO:0000259" key="4">
    <source>
        <dbReference type="Pfam" id="PF00501"/>
    </source>
</evidence>
<sequence>MNLSERLRSNAQHYPNSLSYDYLGEQVTYQELDDRVNRFTYQLAAKGIGKGDVVALLLGNNPYFVTAYYGVIRAGAIVVPINPTFTSRELSYILTTSKCKLIIAHSALQPVLNGLRSQLAELQSIIYAEPVENELNMELLMEEVDEQLSLPELDEEDVAVILFTSGTTGNPKGAMLTHRNLYSNAVACCELFEMTRDDRIIAVLPLFHVFCMTVCMNAPIICGSSMVIMPKFSPVDVVNTIRDTRATLFAGVPTMYNYIMQLPNVSAADFSSLRLAVSGGAPIPVSLLENFSERFQVQIQEGYGLSEASPVTAFNPIRGKRKPGSVGLNIPSVMNMVVDSEGLEVPRGEIGELIVKGPNVMKGYLGMPEETSLTIKDDWLYTGDLATMDEEGYIYIVDRKKDLILVGGYNVYPREVEEVLYQHPAIIEAAVIGVPDEQLGEAVKAYIVRKDAALMDEEIRAFLQDKLVKYKIPKYIEYIAELPKNSSGKILRKSLRETTVV</sequence>
<dbReference type="InterPro" id="IPR000873">
    <property type="entry name" value="AMP-dep_synth/lig_dom"/>
</dbReference>
<keyword evidence="3" id="KW-0812">Transmembrane</keyword>
<keyword evidence="2 6" id="KW-0436">Ligase</keyword>
<evidence type="ECO:0000259" key="5">
    <source>
        <dbReference type="Pfam" id="PF13193"/>
    </source>
</evidence>
<dbReference type="InterPro" id="IPR042099">
    <property type="entry name" value="ANL_N_sf"/>
</dbReference>
<proteinExistence type="inferred from homology"/>